<gene>
    <name evidence="2" type="ORF">KPH14_006711</name>
</gene>
<dbReference type="Proteomes" id="UP001258017">
    <property type="component" value="Unassembled WGS sequence"/>
</dbReference>
<evidence type="ECO:0000313" key="3">
    <source>
        <dbReference type="Proteomes" id="UP001258017"/>
    </source>
</evidence>
<reference evidence="2" key="1">
    <citation type="submission" date="2021-08" db="EMBL/GenBank/DDBJ databases">
        <authorList>
            <person name="Misof B."/>
            <person name="Oliver O."/>
            <person name="Podsiadlowski L."/>
            <person name="Donath A."/>
            <person name="Peters R."/>
            <person name="Mayer C."/>
            <person name="Rust J."/>
            <person name="Gunkel S."/>
            <person name="Lesny P."/>
            <person name="Martin S."/>
            <person name="Oeyen J.P."/>
            <person name="Petersen M."/>
            <person name="Panagiotis P."/>
            <person name="Wilbrandt J."/>
            <person name="Tanja T."/>
        </authorList>
    </citation>
    <scope>NUCLEOTIDE SEQUENCE</scope>
    <source>
        <strain evidence="2">GBR_01_08_01A</strain>
        <tissue evidence="2">Thorax + abdomen</tissue>
    </source>
</reference>
<dbReference type="AlphaFoldDB" id="A0AAD9RRJ9"/>
<organism evidence="2 3">
    <name type="scientific">Odynerus spinipes</name>
    <dbReference type="NCBI Taxonomy" id="1348599"/>
    <lineage>
        <taxon>Eukaryota</taxon>
        <taxon>Metazoa</taxon>
        <taxon>Ecdysozoa</taxon>
        <taxon>Arthropoda</taxon>
        <taxon>Hexapoda</taxon>
        <taxon>Insecta</taxon>
        <taxon>Pterygota</taxon>
        <taxon>Neoptera</taxon>
        <taxon>Endopterygota</taxon>
        <taxon>Hymenoptera</taxon>
        <taxon>Apocrita</taxon>
        <taxon>Aculeata</taxon>
        <taxon>Vespoidea</taxon>
        <taxon>Vespidae</taxon>
        <taxon>Eumeninae</taxon>
        <taxon>Odynerus</taxon>
    </lineage>
</organism>
<reference evidence="2" key="2">
    <citation type="journal article" date="2023" name="Commun. Biol.">
        <title>Intrasexual cuticular hydrocarbon dimorphism in a wasp sheds light on hydrocarbon biosynthesis genes in Hymenoptera.</title>
        <authorList>
            <person name="Moris V.C."/>
            <person name="Podsiadlowski L."/>
            <person name="Martin S."/>
            <person name="Oeyen J.P."/>
            <person name="Donath A."/>
            <person name="Petersen M."/>
            <person name="Wilbrandt J."/>
            <person name="Misof B."/>
            <person name="Liedtke D."/>
            <person name="Thamm M."/>
            <person name="Scheiner R."/>
            <person name="Schmitt T."/>
            <person name="Niehuis O."/>
        </authorList>
    </citation>
    <scope>NUCLEOTIDE SEQUENCE</scope>
    <source>
        <strain evidence="2">GBR_01_08_01A</strain>
    </source>
</reference>
<dbReference type="EMBL" id="JAIFRP010000026">
    <property type="protein sequence ID" value="KAK2584320.1"/>
    <property type="molecule type" value="Genomic_DNA"/>
</dbReference>
<proteinExistence type="predicted"/>
<evidence type="ECO:0000256" key="1">
    <source>
        <dbReference type="SAM" id="MobiDB-lite"/>
    </source>
</evidence>
<protein>
    <submittedName>
        <fullName evidence="2">Uncharacterized protein</fullName>
    </submittedName>
</protein>
<comment type="caution">
    <text evidence="2">The sequence shown here is derived from an EMBL/GenBank/DDBJ whole genome shotgun (WGS) entry which is preliminary data.</text>
</comment>
<sequence length="114" mass="13258">MKEKYLETGTVPITKSLRSSDVDEVSRGRYRTREEPLFRTSIHVRESFEEEEEEEEEVVKEEGSRQSEKRRKTVGEVASYVIAPLRHEITNVTGRIVSLGQRSHRLRSKVVTLL</sequence>
<feature type="region of interest" description="Disordered" evidence="1">
    <location>
        <begin position="46"/>
        <end position="73"/>
    </location>
</feature>
<accession>A0AAD9RRJ9</accession>
<name>A0AAD9RRJ9_9HYME</name>
<keyword evidence="3" id="KW-1185">Reference proteome</keyword>
<feature type="compositionally biased region" description="Acidic residues" evidence="1">
    <location>
        <begin position="48"/>
        <end position="59"/>
    </location>
</feature>
<evidence type="ECO:0000313" key="2">
    <source>
        <dbReference type="EMBL" id="KAK2584320.1"/>
    </source>
</evidence>